<gene>
    <name evidence="2" type="ORF">LMG27177_00410</name>
</gene>
<dbReference type="Proteomes" id="UP000494252">
    <property type="component" value="Unassembled WGS sequence"/>
</dbReference>
<reference evidence="2 3" key="1">
    <citation type="submission" date="2020-04" db="EMBL/GenBank/DDBJ databases">
        <authorList>
            <person name="De Canck E."/>
        </authorList>
    </citation>
    <scope>NUCLEOTIDE SEQUENCE [LARGE SCALE GENOMIC DNA]</scope>
    <source>
        <strain evidence="2 3">LMG 27177</strain>
    </source>
</reference>
<dbReference type="EMBL" id="CADIKI010000001">
    <property type="protein sequence ID" value="CAB3777604.1"/>
    <property type="molecule type" value="Genomic_DNA"/>
</dbReference>
<accession>A0A6J5FE36</accession>
<feature type="region of interest" description="Disordered" evidence="1">
    <location>
        <begin position="1"/>
        <end position="52"/>
    </location>
</feature>
<name>A0A6J5FE36_9BURK</name>
<protein>
    <submittedName>
        <fullName evidence="2">Uncharacterized protein</fullName>
    </submittedName>
</protein>
<proteinExistence type="predicted"/>
<evidence type="ECO:0000256" key="1">
    <source>
        <dbReference type="SAM" id="MobiDB-lite"/>
    </source>
</evidence>
<evidence type="ECO:0000313" key="3">
    <source>
        <dbReference type="Proteomes" id="UP000494252"/>
    </source>
</evidence>
<keyword evidence="3" id="KW-1185">Reference proteome</keyword>
<dbReference type="AlphaFoldDB" id="A0A6J5FE36"/>
<evidence type="ECO:0000313" key="2">
    <source>
        <dbReference type="EMBL" id="CAB3777604.1"/>
    </source>
</evidence>
<sequence>MRQASISVSKPFDVLGASKSGDSNVPGASVTNPASINCVKTGRASRRPTNGR</sequence>
<organism evidence="2 3">
    <name type="scientific">Paraburkholderia fynbosensis</name>
    <dbReference type="NCBI Taxonomy" id="1200993"/>
    <lineage>
        <taxon>Bacteria</taxon>
        <taxon>Pseudomonadati</taxon>
        <taxon>Pseudomonadota</taxon>
        <taxon>Betaproteobacteria</taxon>
        <taxon>Burkholderiales</taxon>
        <taxon>Burkholderiaceae</taxon>
        <taxon>Paraburkholderia</taxon>
    </lineage>
</organism>